<dbReference type="InterPro" id="IPR043128">
    <property type="entry name" value="Rev_trsase/Diguanyl_cyclase"/>
</dbReference>
<evidence type="ECO:0000313" key="4">
    <source>
        <dbReference type="Proteomes" id="UP001595909"/>
    </source>
</evidence>
<name>A0ABV9RIX2_9PSEU</name>
<reference evidence="4" key="1">
    <citation type="journal article" date="2019" name="Int. J. Syst. Evol. Microbiol.">
        <title>The Global Catalogue of Microorganisms (GCM) 10K type strain sequencing project: providing services to taxonomists for standard genome sequencing and annotation.</title>
        <authorList>
            <consortium name="The Broad Institute Genomics Platform"/>
            <consortium name="The Broad Institute Genome Sequencing Center for Infectious Disease"/>
            <person name="Wu L."/>
            <person name="Ma J."/>
        </authorList>
    </citation>
    <scope>NUCLEOTIDE SEQUENCE [LARGE SCALE GENOMIC DNA]</scope>
    <source>
        <strain evidence="4">CCUG 50347</strain>
    </source>
</reference>
<comment type="caution">
    <text evidence="3">The sequence shown here is derived from an EMBL/GenBank/DDBJ whole genome shotgun (WGS) entry which is preliminary data.</text>
</comment>
<evidence type="ECO:0000256" key="1">
    <source>
        <dbReference type="SAM" id="MobiDB-lite"/>
    </source>
</evidence>
<feature type="region of interest" description="Disordered" evidence="1">
    <location>
        <begin position="460"/>
        <end position="496"/>
    </location>
</feature>
<proteinExistence type="predicted"/>
<accession>A0ABV9RIX2</accession>
<evidence type="ECO:0000313" key="3">
    <source>
        <dbReference type="EMBL" id="MFC4833499.1"/>
    </source>
</evidence>
<dbReference type="Pfam" id="PF10069">
    <property type="entry name" value="DICT"/>
    <property type="match status" value="1"/>
</dbReference>
<feature type="region of interest" description="Disordered" evidence="1">
    <location>
        <begin position="426"/>
        <end position="448"/>
    </location>
</feature>
<feature type="domain" description="DICT" evidence="2">
    <location>
        <begin position="28"/>
        <end position="144"/>
    </location>
</feature>
<organism evidence="3 4">
    <name type="scientific">Actinomycetospora chibensis</name>
    <dbReference type="NCBI Taxonomy" id="663606"/>
    <lineage>
        <taxon>Bacteria</taxon>
        <taxon>Bacillati</taxon>
        <taxon>Actinomycetota</taxon>
        <taxon>Actinomycetes</taxon>
        <taxon>Pseudonocardiales</taxon>
        <taxon>Pseudonocardiaceae</taxon>
        <taxon>Actinomycetospora</taxon>
    </lineage>
</organism>
<dbReference type="EMBL" id="JBHSIM010000028">
    <property type="protein sequence ID" value="MFC4833499.1"/>
    <property type="molecule type" value="Genomic_DNA"/>
</dbReference>
<dbReference type="Gene3D" id="3.30.70.270">
    <property type="match status" value="1"/>
</dbReference>
<keyword evidence="4" id="KW-1185">Reference proteome</keyword>
<dbReference type="RefSeq" id="WP_274192358.1">
    <property type="nucleotide sequence ID" value="NZ_BAABHN010000028.1"/>
</dbReference>
<protein>
    <submittedName>
        <fullName evidence="3">DICT sensory domain-containing protein</fullName>
    </submittedName>
</protein>
<gene>
    <name evidence="3" type="ORF">ACFPEL_13890</name>
</gene>
<dbReference type="Proteomes" id="UP001595909">
    <property type="component" value="Unassembled WGS sequence"/>
</dbReference>
<evidence type="ECO:0000259" key="2">
    <source>
        <dbReference type="Pfam" id="PF10069"/>
    </source>
</evidence>
<sequence>MRSPGTRTKGRIGGTPMVEVERTREVGEQWSPDQPTVASKRSLVALSHAIEAAVLAGPVTTPTVVVALFQRRAYFAREADVYERVAASGAVVVLGFAEDETTSTATTEVPADCRLITLDPDEPLADEWSVVAVGPRAGAYLVATDAHQIDPTEYTLEAGREFVGRWGWSRVQAANELARLRSALGARLDTAVGHTVDALLAQVMPTGGTAAASAGTDGERWATHALHRMVRRMQDAREGSRVLRAQLVDAHAAVAARGAAHIDPQSGLTTPEFLSRWADNSGPTALPVGVALVDVEALDGAEHRLGRRAAHHAARRVAAAVSEPLGPVDAAVRLSERAFALIVPGASSRHLASLVDAVVEQLELSSDGYPNVPLVGPVAWTVTLARPLPLDDLHLALGTPEQPASTLAGDPIVVREVPDPLGAHHRRDATAAAVAAAPDPEPEPTTERMPRIRIPEDVARSTAGSGTRSDASCAGAGVPELVSDLPRRTPRPSAVRSAVLFRPSAVVGDGTPPTVS</sequence>
<dbReference type="InterPro" id="IPR019278">
    <property type="entry name" value="DICT_dom"/>
</dbReference>